<dbReference type="GO" id="GO:0000166">
    <property type="term" value="F:nucleotide binding"/>
    <property type="evidence" value="ECO:0007669"/>
    <property type="project" value="UniProtKB-KW"/>
</dbReference>
<evidence type="ECO:0000256" key="2">
    <source>
        <dbReference type="ARBA" id="ARBA00011738"/>
    </source>
</evidence>
<comment type="caution">
    <text evidence="10">Lacks conserved residue(s) required for the propagation of feature annotation.</text>
</comment>
<dbReference type="GO" id="GO:0005829">
    <property type="term" value="C:cytosol"/>
    <property type="evidence" value="ECO:0007669"/>
    <property type="project" value="TreeGrafter"/>
</dbReference>
<dbReference type="EC" id="3.6.1.66" evidence="10"/>
<comment type="catalytic activity">
    <reaction evidence="8 10">
        <text>dITP + H2O = dIMP + diphosphate + H(+)</text>
        <dbReference type="Rhea" id="RHEA:28342"/>
        <dbReference type="ChEBI" id="CHEBI:15377"/>
        <dbReference type="ChEBI" id="CHEBI:15378"/>
        <dbReference type="ChEBI" id="CHEBI:33019"/>
        <dbReference type="ChEBI" id="CHEBI:61194"/>
        <dbReference type="ChEBI" id="CHEBI:61382"/>
        <dbReference type="EC" id="3.6.1.66"/>
    </reaction>
</comment>
<dbReference type="GO" id="GO:0035870">
    <property type="term" value="F:dITP diphosphatase activity"/>
    <property type="evidence" value="ECO:0007669"/>
    <property type="project" value="UniProtKB-UniRule"/>
</dbReference>
<evidence type="ECO:0000256" key="10">
    <source>
        <dbReference type="HAMAP-Rule" id="MF_01405"/>
    </source>
</evidence>
<comment type="subunit">
    <text evidence="2 10">Homodimer.</text>
</comment>
<dbReference type="Proteomes" id="UP000831290">
    <property type="component" value="Chromosome"/>
</dbReference>
<organism evidence="12 13">
    <name type="scientific">Abyssalbus ytuae</name>
    <dbReference type="NCBI Taxonomy" id="2926907"/>
    <lineage>
        <taxon>Bacteria</taxon>
        <taxon>Pseudomonadati</taxon>
        <taxon>Bacteroidota</taxon>
        <taxon>Flavobacteriia</taxon>
        <taxon>Flavobacteriales</taxon>
        <taxon>Flavobacteriaceae</taxon>
        <taxon>Abyssalbus</taxon>
    </lineage>
</organism>
<keyword evidence="6 10" id="KW-0460">Magnesium</keyword>
<dbReference type="NCBIfam" id="NF011398">
    <property type="entry name" value="PRK14823.1"/>
    <property type="match status" value="1"/>
</dbReference>
<comment type="catalytic activity">
    <reaction evidence="9 10">
        <text>XTP + H2O = XMP + diphosphate + H(+)</text>
        <dbReference type="Rhea" id="RHEA:28610"/>
        <dbReference type="ChEBI" id="CHEBI:15377"/>
        <dbReference type="ChEBI" id="CHEBI:15378"/>
        <dbReference type="ChEBI" id="CHEBI:33019"/>
        <dbReference type="ChEBI" id="CHEBI:57464"/>
        <dbReference type="ChEBI" id="CHEBI:61314"/>
        <dbReference type="EC" id="3.6.1.66"/>
    </reaction>
</comment>
<feature type="binding site" evidence="10">
    <location>
        <position position="69"/>
    </location>
    <ligand>
        <name>substrate</name>
    </ligand>
</feature>
<dbReference type="GO" id="GO:0009117">
    <property type="term" value="P:nucleotide metabolic process"/>
    <property type="evidence" value="ECO:0007669"/>
    <property type="project" value="UniProtKB-KW"/>
</dbReference>
<dbReference type="PANTHER" id="PTHR11067:SF9">
    <property type="entry name" value="INOSINE TRIPHOSPHATE PYROPHOSPHATASE"/>
    <property type="match status" value="1"/>
</dbReference>
<dbReference type="NCBIfam" id="TIGR00042">
    <property type="entry name" value="RdgB/HAM1 family non-canonical purine NTP pyrophosphatase"/>
    <property type="match status" value="1"/>
</dbReference>
<dbReference type="Gene3D" id="3.90.950.10">
    <property type="match status" value="1"/>
</dbReference>
<feature type="active site" description="Proton acceptor" evidence="10">
    <location>
        <position position="68"/>
    </location>
</feature>
<dbReference type="GO" id="GO:0009146">
    <property type="term" value="P:purine nucleoside triphosphate catabolic process"/>
    <property type="evidence" value="ECO:0007669"/>
    <property type="project" value="UniProtKB-UniRule"/>
</dbReference>
<evidence type="ECO:0000256" key="7">
    <source>
        <dbReference type="ARBA" id="ARBA00023080"/>
    </source>
</evidence>
<feature type="binding site" evidence="10">
    <location>
        <begin position="7"/>
        <end position="12"/>
    </location>
    <ligand>
        <name>substrate</name>
    </ligand>
</feature>
<protein>
    <recommendedName>
        <fullName evidence="10">dITP/XTP pyrophosphatase</fullName>
        <ecNumber evidence="10">3.6.1.66</ecNumber>
    </recommendedName>
    <alternativeName>
        <fullName evidence="10">Non-canonical purine NTP pyrophosphatase</fullName>
    </alternativeName>
    <alternativeName>
        <fullName evidence="10">Non-standard purine NTP pyrophosphatase</fullName>
    </alternativeName>
    <alternativeName>
        <fullName evidence="10">Nucleoside-triphosphate diphosphatase</fullName>
    </alternativeName>
    <alternativeName>
        <fullName evidence="10">Nucleoside-triphosphate pyrophosphatase</fullName>
        <shortName evidence="10">NTPase</shortName>
    </alternativeName>
</protein>
<comment type="catalytic activity">
    <reaction evidence="10">
        <text>ITP + H2O = IMP + diphosphate + H(+)</text>
        <dbReference type="Rhea" id="RHEA:29399"/>
        <dbReference type="ChEBI" id="CHEBI:15377"/>
        <dbReference type="ChEBI" id="CHEBI:15378"/>
        <dbReference type="ChEBI" id="CHEBI:33019"/>
        <dbReference type="ChEBI" id="CHEBI:58053"/>
        <dbReference type="ChEBI" id="CHEBI:61402"/>
        <dbReference type="EC" id="3.6.1.66"/>
    </reaction>
</comment>
<dbReference type="GO" id="GO:0036222">
    <property type="term" value="F:XTP diphosphatase activity"/>
    <property type="evidence" value="ECO:0007669"/>
    <property type="project" value="UniProtKB-UniRule"/>
</dbReference>
<dbReference type="HAMAP" id="MF_01405">
    <property type="entry name" value="Non_canon_purine_NTPase"/>
    <property type="match status" value="1"/>
</dbReference>
<evidence type="ECO:0000256" key="11">
    <source>
        <dbReference type="RuleBase" id="RU003781"/>
    </source>
</evidence>
<dbReference type="KEGG" id="fbm:MQE35_15685"/>
<comment type="cofactor">
    <cofactor evidence="10">
        <name>Mg(2+)</name>
        <dbReference type="ChEBI" id="CHEBI:18420"/>
    </cofactor>
    <text evidence="10">Binds 1 Mg(2+) ion per subunit.</text>
</comment>
<sequence>MKLIFATHNKNKFKEVKALIPENFEMLNLDDIRCYEDIPETSDTIQENAIQKATYIYNKYKLNCFADDTGLEVESLNNEPGVYSARYAGNQKNSEDNIKKLLLNLKSINNRKARFITVICLILNGKTHLFEGVIKGEIIMEKRGKNGFGYDPVFIPEGYDLTFAQLPLKIKNKISHRGKAMKKLITFLNDIK</sequence>
<evidence type="ECO:0000256" key="3">
    <source>
        <dbReference type="ARBA" id="ARBA00022723"/>
    </source>
</evidence>
<keyword evidence="7 10" id="KW-0546">Nucleotide metabolism</keyword>
<dbReference type="InterPro" id="IPR029001">
    <property type="entry name" value="ITPase-like_fam"/>
</dbReference>
<dbReference type="AlphaFoldDB" id="A0A9E7D2X2"/>
<keyword evidence="4 10" id="KW-0547">Nucleotide-binding</keyword>
<keyword evidence="3 10" id="KW-0479">Metal-binding</keyword>
<evidence type="ECO:0000256" key="5">
    <source>
        <dbReference type="ARBA" id="ARBA00022801"/>
    </source>
</evidence>
<dbReference type="InterPro" id="IPR020922">
    <property type="entry name" value="dITP/XTP_pyrophosphatase"/>
</dbReference>
<reference evidence="12" key="1">
    <citation type="submission" date="2022-03" db="EMBL/GenBank/DDBJ databases">
        <title>Description of Abyssus ytuae gen. nov., sp. nov., a novel member of the family Flavobacteriaceae isolated from the sediment of Mariana Trench.</title>
        <authorList>
            <person name="Zhang J."/>
            <person name="Xu X."/>
        </authorList>
    </citation>
    <scope>NUCLEOTIDE SEQUENCE</scope>
    <source>
        <strain evidence="12">MT3330</strain>
    </source>
</reference>
<proteinExistence type="inferred from homology"/>
<evidence type="ECO:0000256" key="8">
    <source>
        <dbReference type="ARBA" id="ARBA00051875"/>
    </source>
</evidence>
<evidence type="ECO:0000256" key="1">
    <source>
        <dbReference type="ARBA" id="ARBA00008023"/>
    </source>
</evidence>
<dbReference type="SUPFAM" id="SSF52972">
    <property type="entry name" value="ITPase-like"/>
    <property type="match status" value="1"/>
</dbReference>
<keyword evidence="5 10" id="KW-0378">Hydrolase</keyword>
<name>A0A9E7D2X2_9FLAO</name>
<evidence type="ECO:0000256" key="4">
    <source>
        <dbReference type="ARBA" id="ARBA00022741"/>
    </source>
</evidence>
<evidence type="ECO:0000313" key="13">
    <source>
        <dbReference type="Proteomes" id="UP000831290"/>
    </source>
</evidence>
<feature type="binding site" evidence="10">
    <location>
        <position position="68"/>
    </location>
    <ligand>
        <name>Mg(2+)</name>
        <dbReference type="ChEBI" id="CHEBI:18420"/>
    </ligand>
</feature>
<dbReference type="CDD" id="cd00515">
    <property type="entry name" value="HAM1"/>
    <property type="match status" value="1"/>
</dbReference>
<accession>A0A9E7D2X2</accession>
<dbReference type="Pfam" id="PF01725">
    <property type="entry name" value="Ham1p_like"/>
    <property type="match status" value="1"/>
</dbReference>
<comment type="similarity">
    <text evidence="1 10 11">Belongs to the HAM1 NTPase family.</text>
</comment>
<evidence type="ECO:0000256" key="6">
    <source>
        <dbReference type="ARBA" id="ARBA00022842"/>
    </source>
</evidence>
<dbReference type="RefSeq" id="WP_255842442.1">
    <property type="nucleotide sequence ID" value="NZ_CP094358.1"/>
</dbReference>
<dbReference type="EMBL" id="CP094358">
    <property type="protein sequence ID" value="UOB17169.1"/>
    <property type="molecule type" value="Genomic_DNA"/>
</dbReference>
<dbReference type="GO" id="GO:0017111">
    <property type="term" value="F:ribonucleoside triphosphate phosphatase activity"/>
    <property type="evidence" value="ECO:0007669"/>
    <property type="project" value="InterPro"/>
</dbReference>
<evidence type="ECO:0000256" key="9">
    <source>
        <dbReference type="ARBA" id="ARBA00052017"/>
    </source>
</evidence>
<gene>
    <name evidence="12" type="ORF">MQE35_15685</name>
</gene>
<keyword evidence="13" id="KW-1185">Reference proteome</keyword>
<evidence type="ECO:0000313" key="12">
    <source>
        <dbReference type="EMBL" id="UOB17169.1"/>
    </source>
</evidence>
<feature type="binding site" evidence="10">
    <location>
        <begin position="148"/>
        <end position="151"/>
    </location>
    <ligand>
        <name>substrate</name>
    </ligand>
</feature>
<dbReference type="FunFam" id="3.90.950.10:FF:000001">
    <property type="entry name" value="dITP/XTP pyrophosphatase"/>
    <property type="match status" value="1"/>
</dbReference>
<dbReference type="PANTHER" id="PTHR11067">
    <property type="entry name" value="INOSINE TRIPHOSPHATE PYROPHOSPHATASE/HAM1 PROTEIN"/>
    <property type="match status" value="1"/>
</dbReference>
<dbReference type="GO" id="GO:0036220">
    <property type="term" value="F:ITP diphosphatase activity"/>
    <property type="evidence" value="ECO:0007669"/>
    <property type="project" value="UniProtKB-UniRule"/>
</dbReference>
<feature type="binding site" evidence="10">
    <location>
        <begin position="176"/>
        <end position="177"/>
    </location>
    <ligand>
        <name>substrate</name>
    </ligand>
</feature>
<dbReference type="GO" id="GO:0046872">
    <property type="term" value="F:metal ion binding"/>
    <property type="evidence" value="ECO:0007669"/>
    <property type="project" value="UniProtKB-KW"/>
</dbReference>
<dbReference type="InterPro" id="IPR002637">
    <property type="entry name" value="RdgB/HAM1"/>
</dbReference>
<comment type="function">
    <text evidence="10">Pyrophosphatase that catalyzes the hydrolysis of nucleoside triphosphates to their monophosphate derivatives, with a high preference for the non-canonical purine nucleotides XTP (xanthosine triphosphate), dITP (deoxyinosine triphosphate) and ITP. Seems to function as a house-cleaning enzyme that removes non-canonical purine nucleotides from the nucleotide pool, thus preventing their incorporation into DNA/RNA and avoiding chromosomal lesions.</text>
</comment>
<feature type="binding site" evidence="10">
    <location>
        <position position="171"/>
    </location>
    <ligand>
        <name>substrate</name>
    </ligand>
</feature>